<dbReference type="AlphaFoldDB" id="A0A2W1NYA3"/>
<evidence type="ECO:0000313" key="7">
    <source>
        <dbReference type="Proteomes" id="UP000214746"/>
    </source>
</evidence>
<keyword evidence="3" id="KW-0720">Serine protease</keyword>
<keyword evidence="1" id="KW-0645">Protease</keyword>
<dbReference type="Gene3D" id="2.60.120.380">
    <property type="match status" value="1"/>
</dbReference>
<dbReference type="InterPro" id="IPR036852">
    <property type="entry name" value="Peptidase_S8/S53_dom_sf"/>
</dbReference>
<dbReference type="EMBL" id="NHRJ02000006">
    <property type="protein sequence ID" value="PZE20502.1"/>
    <property type="molecule type" value="Genomic_DNA"/>
</dbReference>
<evidence type="ECO:0000256" key="2">
    <source>
        <dbReference type="ARBA" id="ARBA00022801"/>
    </source>
</evidence>
<evidence type="ECO:0000256" key="1">
    <source>
        <dbReference type="ARBA" id="ARBA00022670"/>
    </source>
</evidence>
<accession>A0A2W1NYA3</accession>
<dbReference type="InterPro" id="IPR023828">
    <property type="entry name" value="Peptidase_S8_Ser-AS"/>
</dbReference>
<dbReference type="OrthoDB" id="9798386at2"/>
<sequence length="198" mass="21084">MVAPGTNITAAMHGSTNGYVSKNGTSMSSPAVTGIHALMLDAYYTTGDTNGGELAAVPIDMGAPGYDMNYGNGMIDIHESIKRAGGWSYGSFSSGGFYGTIYDTATAGFDYFYKVNVNRTGADLNVTLLNPTENRGDVDLMVWNPGTSPQNGDDPAVVSENGWGDPQDMISIPNYPSGEYIIVVRAYHDTPYSLDISY</sequence>
<dbReference type="SUPFAM" id="SSF52743">
    <property type="entry name" value="Subtilisin-like"/>
    <property type="match status" value="1"/>
</dbReference>
<name>A0A2W1NYA3_PAEXE</name>
<protein>
    <recommendedName>
        <fullName evidence="5">Peptidase S8/S53 domain-containing protein</fullName>
    </recommendedName>
</protein>
<dbReference type="PROSITE" id="PS00138">
    <property type="entry name" value="SUBTILASE_SER"/>
    <property type="match status" value="1"/>
</dbReference>
<dbReference type="Proteomes" id="UP000214746">
    <property type="component" value="Unassembled WGS sequence"/>
</dbReference>
<dbReference type="Pfam" id="PF00082">
    <property type="entry name" value="Peptidase_S8"/>
    <property type="match status" value="1"/>
</dbReference>
<gene>
    <name evidence="6" type="ORF">CBW46_012050</name>
</gene>
<dbReference type="Gene3D" id="3.40.50.200">
    <property type="entry name" value="Peptidase S8/S53 domain"/>
    <property type="match status" value="1"/>
</dbReference>
<keyword evidence="2" id="KW-0378">Hydrolase</keyword>
<organism evidence="6 7">
    <name type="scientific">Paenibacillus xerothermodurans</name>
    <dbReference type="NCBI Taxonomy" id="1977292"/>
    <lineage>
        <taxon>Bacteria</taxon>
        <taxon>Bacillati</taxon>
        <taxon>Bacillota</taxon>
        <taxon>Bacilli</taxon>
        <taxon>Bacillales</taxon>
        <taxon>Paenibacillaceae</taxon>
        <taxon>Paenibacillus</taxon>
    </lineage>
</organism>
<dbReference type="InterPro" id="IPR000209">
    <property type="entry name" value="Peptidase_S8/S53_dom"/>
</dbReference>
<dbReference type="PROSITE" id="PS51892">
    <property type="entry name" value="SUBTILASE"/>
    <property type="match status" value="1"/>
</dbReference>
<evidence type="ECO:0000313" key="6">
    <source>
        <dbReference type="EMBL" id="PZE20502.1"/>
    </source>
</evidence>
<evidence type="ECO:0000259" key="5">
    <source>
        <dbReference type="Pfam" id="PF00082"/>
    </source>
</evidence>
<evidence type="ECO:0000256" key="4">
    <source>
        <dbReference type="PROSITE-ProRule" id="PRU01240"/>
    </source>
</evidence>
<dbReference type="GO" id="GO:0004252">
    <property type="term" value="F:serine-type endopeptidase activity"/>
    <property type="evidence" value="ECO:0007669"/>
    <property type="project" value="InterPro"/>
</dbReference>
<evidence type="ECO:0000256" key="3">
    <source>
        <dbReference type="ARBA" id="ARBA00022825"/>
    </source>
</evidence>
<reference evidence="6" key="1">
    <citation type="submission" date="2018-06" db="EMBL/GenBank/DDBJ databases">
        <title>Paenibacillus xerothermodurans sp. nov. an extremely dry heat resistant spore forming bacterium isolated from the soil of Cape Canaveral, Florida.</title>
        <authorList>
            <person name="Seuylemezian A."/>
            <person name="Kaur N."/>
            <person name="Patil P."/>
            <person name="Patil P."/>
            <person name="Mayilraj S."/>
            <person name="Vaishampayan P."/>
        </authorList>
    </citation>
    <scope>NUCLEOTIDE SEQUENCE [LARGE SCALE GENOMIC DNA]</scope>
    <source>
        <strain evidence="6">ATCC 27380</strain>
    </source>
</reference>
<feature type="domain" description="Peptidase S8/S53" evidence="5">
    <location>
        <begin position="2"/>
        <end position="44"/>
    </location>
</feature>
<proteinExistence type="inferred from homology"/>
<comment type="caution">
    <text evidence="4">Lacks conserved residue(s) required for the propagation of feature annotation.</text>
</comment>
<comment type="similarity">
    <text evidence="4">Belongs to the peptidase S8 family.</text>
</comment>
<dbReference type="GO" id="GO:0006508">
    <property type="term" value="P:proteolysis"/>
    <property type="evidence" value="ECO:0007669"/>
    <property type="project" value="UniProtKB-KW"/>
</dbReference>
<keyword evidence="7" id="KW-1185">Reference proteome</keyword>
<comment type="caution">
    <text evidence="6">The sequence shown here is derived from an EMBL/GenBank/DDBJ whole genome shotgun (WGS) entry which is preliminary data.</text>
</comment>